<dbReference type="PANTHER" id="PTHR43908">
    <property type="entry name" value="AT29763P-RELATED"/>
    <property type="match status" value="1"/>
</dbReference>
<evidence type="ECO:0000259" key="6">
    <source>
        <dbReference type="PROSITE" id="PS50076"/>
    </source>
</evidence>
<evidence type="ECO:0000256" key="3">
    <source>
        <dbReference type="ARBA" id="ARBA00022989"/>
    </source>
</evidence>
<keyword evidence="2" id="KW-0812">Transmembrane</keyword>
<dbReference type="PROSITE" id="PS50076">
    <property type="entry name" value="DNAJ_2"/>
    <property type="match status" value="1"/>
</dbReference>
<sequence>MGSSTKTSLVSTVNMDGNKDEALRCFRIAEEAIAIGNKDRALKFIKIAQRLNHKLLLDSLLNQCHRLNSQSSSSTNRATATTSAAEAEAAAKEGLNGERNYSDENIQLIREIKGRSDYYAILGVEKSSSVDEIRKAYRKISLKVHPDKNKAPGSEDAFKKVSKAFKCLSDDVSRRQYDQTGLVDKFEYSQQCYTNVRHRRRRNTTARDIFEDEFEPDEIFRAFFGQSDVFDRTGVYRTRATTTTTTTTSNHNRQESQGGSGLKIMLLINLLPFLIVLLLACSSFLESDYSLHKNNPYEIPKTTEVYGVQYFVKSQGFDAHYPSGSSARTKIEDSIVKDYRTMLHRYCRTEMHRQRRTWNRNLPTPHCEKLKSFEVASA</sequence>
<keyword evidence="8" id="KW-1185">Reference proteome</keyword>
<dbReference type="Pfam" id="PF09320">
    <property type="entry name" value="DUF1977"/>
    <property type="match status" value="1"/>
</dbReference>
<dbReference type="GO" id="GO:0005789">
    <property type="term" value="C:endoplasmic reticulum membrane"/>
    <property type="evidence" value="ECO:0007669"/>
    <property type="project" value="TreeGrafter"/>
</dbReference>
<organism evidence="7 8">
    <name type="scientific">Lupinus luteus</name>
    <name type="common">European yellow lupine</name>
    <dbReference type="NCBI Taxonomy" id="3873"/>
    <lineage>
        <taxon>Eukaryota</taxon>
        <taxon>Viridiplantae</taxon>
        <taxon>Streptophyta</taxon>
        <taxon>Embryophyta</taxon>
        <taxon>Tracheophyta</taxon>
        <taxon>Spermatophyta</taxon>
        <taxon>Magnoliopsida</taxon>
        <taxon>eudicotyledons</taxon>
        <taxon>Gunneridae</taxon>
        <taxon>Pentapetalae</taxon>
        <taxon>rosids</taxon>
        <taxon>fabids</taxon>
        <taxon>Fabales</taxon>
        <taxon>Fabaceae</taxon>
        <taxon>Papilionoideae</taxon>
        <taxon>50 kb inversion clade</taxon>
        <taxon>genistoids sensu lato</taxon>
        <taxon>core genistoids</taxon>
        <taxon>Genisteae</taxon>
        <taxon>Lupinus</taxon>
    </lineage>
</organism>
<feature type="domain" description="J" evidence="6">
    <location>
        <begin position="117"/>
        <end position="181"/>
    </location>
</feature>
<comment type="caution">
    <text evidence="7">The sequence shown here is derived from an EMBL/GenBank/DDBJ whole genome shotgun (WGS) entry which is preliminary data.</text>
</comment>
<feature type="region of interest" description="Disordered" evidence="5">
    <location>
        <begin position="68"/>
        <end position="96"/>
    </location>
</feature>
<proteinExistence type="predicted"/>
<dbReference type="SUPFAM" id="SSF46565">
    <property type="entry name" value="Chaperone J-domain"/>
    <property type="match status" value="1"/>
</dbReference>
<accession>A0AAV1VX07</accession>
<dbReference type="InterPro" id="IPR051100">
    <property type="entry name" value="DnaJ_subfamily_B/C"/>
</dbReference>
<dbReference type="EMBL" id="CAXHTB010000002">
    <property type="protein sequence ID" value="CAL0301614.1"/>
    <property type="molecule type" value="Genomic_DNA"/>
</dbReference>
<evidence type="ECO:0000256" key="4">
    <source>
        <dbReference type="ARBA" id="ARBA00023136"/>
    </source>
</evidence>
<evidence type="ECO:0000313" key="8">
    <source>
        <dbReference type="Proteomes" id="UP001497480"/>
    </source>
</evidence>
<name>A0AAV1VX07_LUPLU</name>
<reference evidence="7 8" key="1">
    <citation type="submission" date="2024-03" db="EMBL/GenBank/DDBJ databases">
        <authorList>
            <person name="Martinez-Hernandez J."/>
        </authorList>
    </citation>
    <scope>NUCLEOTIDE SEQUENCE [LARGE SCALE GENOMIC DNA]</scope>
</reference>
<evidence type="ECO:0000256" key="1">
    <source>
        <dbReference type="ARBA" id="ARBA00004167"/>
    </source>
</evidence>
<protein>
    <recommendedName>
        <fullName evidence="6">J domain-containing protein</fullName>
    </recommendedName>
</protein>
<dbReference type="Pfam" id="PF00226">
    <property type="entry name" value="DnaJ"/>
    <property type="match status" value="1"/>
</dbReference>
<dbReference type="SMART" id="SM00271">
    <property type="entry name" value="DnaJ"/>
    <property type="match status" value="1"/>
</dbReference>
<dbReference type="InterPro" id="IPR001623">
    <property type="entry name" value="DnaJ_domain"/>
</dbReference>
<dbReference type="InterPro" id="IPR036869">
    <property type="entry name" value="J_dom_sf"/>
</dbReference>
<evidence type="ECO:0000256" key="5">
    <source>
        <dbReference type="SAM" id="MobiDB-lite"/>
    </source>
</evidence>
<dbReference type="PANTHER" id="PTHR43908:SF5">
    <property type="entry name" value="CHAPERONE PROTEIN DNAJ 49"/>
    <property type="match status" value="1"/>
</dbReference>
<dbReference type="CDD" id="cd06257">
    <property type="entry name" value="DnaJ"/>
    <property type="match status" value="1"/>
</dbReference>
<comment type="subcellular location">
    <subcellularLocation>
        <location evidence="1">Membrane</location>
        <topology evidence="1">Single-pass membrane protein</topology>
    </subcellularLocation>
</comment>
<dbReference type="GO" id="GO:0030544">
    <property type="term" value="F:Hsp70 protein binding"/>
    <property type="evidence" value="ECO:0007669"/>
    <property type="project" value="TreeGrafter"/>
</dbReference>
<gene>
    <name evidence="7" type="ORF">LLUT_LOCUS2674</name>
</gene>
<dbReference type="Gene3D" id="1.10.287.110">
    <property type="entry name" value="DnaJ domain"/>
    <property type="match status" value="1"/>
</dbReference>
<dbReference type="AlphaFoldDB" id="A0AAV1VX07"/>
<evidence type="ECO:0000313" key="7">
    <source>
        <dbReference type="EMBL" id="CAL0301614.1"/>
    </source>
</evidence>
<evidence type="ECO:0000256" key="2">
    <source>
        <dbReference type="ARBA" id="ARBA00022692"/>
    </source>
</evidence>
<dbReference type="GO" id="GO:0071218">
    <property type="term" value="P:cellular response to misfolded protein"/>
    <property type="evidence" value="ECO:0007669"/>
    <property type="project" value="TreeGrafter"/>
</dbReference>
<keyword evidence="4" id="KW-0472">Membrane</keyword>
<dbReference type="InterPro" id="IPR015399">
    <property type="entry name" value="DUF1977_DnaJ-like"/>
</dbReference>
<dbReference type="PRINTS" id="PR00625">
    <property type="entry name" value="JDOMAIN"/>
</dbReference>
<feature type="compositionally biased region" description="Low complexity" evidence="5">
    <location>
        <begin position="68"/>
        <end position="88"/>
    </location>
</feature>
<dbReference type="Proteomes" id="UP001497480">
    <property type="component" value="Unassembled WGS sequence"/>
</dbReference>
<keyword evidence="3" id="KW-1133">Transmembrane helix</keyword>